<comment type="caution">
    <text evidence="2">The sequence shown here is derived from an EMBL/GenBank/DDBJ whole genome shotgun (WGS) entry which is preliminary data.</text>
</comment>
<dbReference type="SUPFAM" id="SSF49562">
    <property type="entry name" value="C2 domain (Calcium/lipid-binding domain, CaLB)"/>
    <property type="match status" value="1"/>
</dbReference>
<dbReference type="Proteomes" id="UP000541444">
    <property type="component" value="Unassembled WGS sequence"/>
</dbReference>
<evidence type="ECO:0000313" key="2">
    <source>
        <dbReference type="EMBL" id="KAF6168666.1"/>
    </source>
</evidence>
<gene>
    <name evidence="2" type="ORF">GIB67_005278</name>
</gene>
<dbReference type="InterPro" id="IPR035892">
    <property type="entry name" value="C2_domain_sf"/>
</dbReference>
<evidence type="ECO:0000313" key="3">
    <source>
        <dbReference type="Proteomes" id="UP000541444"/>
    </source>
</evidence>
<sequence>MQRPQSPDSLKDYALKETASWLGRGKKLSSTYDLVEQMQYLYGTSRHFEEERNLEWNQVFAFLKERIQASGVDVLVKDLFKDDFVGKTIEVFPEAWHSDTAGVSGDGIVSIRSKVYFSPKLWYLRVNVIEAQDLHLSESRERGRFPEVYVKAYLGNNALRTKTIPRRLDNKAVNTKWYNLEKHVVVVDEEKKEKVKFANKIHLQICLEGGNHVLDESTEGDKDKLIGKVRIRLSTLETDKLYTHISATRLSKIWCEKNGRCPVSCEVSNGLNEAEPCRACIEERDSGIYVACRYSFLENEEKRGYFFKDHWGFERVICDY</sequence>
<keyword evidence="3" id="KW-1185">Reference proteome</keyword>
<dbReference type="EMBL" id="JACGCM010000692">
    <property type="protein sequence ID" value="KAF6168666.1"/>
    <property type="molecule type" value="Genomic_DNA"/>
</dbReference>
<dbReference type="InterPro" id="IPR000008">
    <property type="entry name" value="C2_dom"/>
</dbReference>
<feature type="domain" description="C2" evidence="1">
    <location>
        <begin position="103"/>
        <end position="246"/>
    </location>
</feature>
<dbReference type="PANTHER" id="PTHR31425:SF50">
    <property type="entry name" value="FT-INTERACTING PROTEIN 3-RELATED"/>
    <property type="match status" value="1"/>
</dbReference>
<evidence type="ECO:0000259" key="1">
    <source>
        <dbReference type="PROSITE" id="PS50004"/>
    </source>
</evidence>
<name>A0A7J7NNC7_9MAGN</name>
<proteinExistence type="predicted"/>
<dbReference type="Gene3D" id="2.60.40.150">
    <property type="entry name" value="C2 domain"/>
    <property type="match status" value="1"/>
</dbReference>
<dbReference type="InterPro" id="IPR047259">
    <property type="entry name" value="QUIRKY-like"/>
</dbReference>
<dbReference type="Pfam" id="PF00168">
    <property type="entry name" value="C2"/>
    <property type="match status" value="1"/>
</dbReference>
<reference evidence="2 3" key="1">
    <citation type="journal article" date="2020" name="IScience">
        <title>Genome Sequencing of the Endangered Kingdonia uniflora (Circaeasteraceae, Ranunculales) Reveals Potential Mechanisms of Evolutionary Specialization.</title>
        <authorList>
            <person name="Sun Y."/>
            <person name="Deng T."/>
            <person name="Zhang A."/>
            <person name="Moore M.J."/>
            <person name="Landis J.B."/>
            <person name="Lin N."/>
            <person name="Zhang H."/>
            <person name="Zhang X."/>
            <person name="Huang J."/>
            <person name="Zhang X."/>
            <person name="Sun H."/>
            <person name="Wang H."/>
        </authorList>
    </citation>
    <scope>NUCLEOTIDE SEQUENCE [LARGE SCALE GENOMIC DNA]</scope>
    <source>
        <strain evidence="2">TB1705</strain>
        <tissue evidence="2">Leaf</tissue>
    </source>
</reference>
<dbReference type="AlphaFoldDB" id="A0A7J7NNC7"/>
<organism evidence="2 3">
    <name type="scientific">Kingdonia uniflora</name>
    <dbReference type="NCBI Taxonomy" id="39325"/>
    <lineage>
        <taxon>Eukaryota</taxon>
        <taxon>Viridiplantae</taxon>
        <taxon>Streptophyta</taxon>
        <taxon>Embryophyta</taxon>
        <taxon>Tracheophyta</taxon>
        <taxon>Spermatophyta</taxon>
        <taxon>Magnoliopsida</taxon>
        <taxon>Ranunculales</taxon>
        <taxon>Circaeasteraceae</taxon>
        <taxon>Kingdonia</taxon>
    </lineage>
</organism>
<accession>A0A7J7NNC7</accession>
<dbReference type="SMART" id="SM00239">
    <property type="entry name" value="C2"/>
    <property type="match status" value="1"/>
</dbReference>
<dbReference type="OrthoDB" id="67700at2759"/>
<dbReference type="PANTHER" id="PTHR31425">
    <property type="entry name" value="PHOSPHORIBOSYLANTHRANILATE TRANSFERASE ISOFORM 1"/>
    <property type="match status" value="1"/>
</dbReference>
<protein>
    <recommendedName>
        <fullName evidence="1">C2 domain-containing protein</fullName>
    </recommendedName>
</protein>
<dbReference type="PROSITE" id="PS50004">
    <property type="entry name" value="C2"/>
    <property type="match status" value="1"/>
</dbReference>